<proteinExistence type="inferred from homology"/>
<comment type="subcellular location">
    <subcellularLocation>
        <location evidence="1">Cell inner membrane</location>
        <topology evidence="1">Single-pass membrane protein</topology>
    </subcellularLocation>
</comment>
<dbReference type="InterPro" id="IPR003413">
    <property type="entry name" value="T2SS_GspI_C"/>
</dbReference>
<comment type="similarity">
    <text evidence="2">Belongs to the GSP J family.</text>
</comment>
<comment type="caution">
    <text evidence="12">The sequence shown here is derived from an EMBL/GenBank/DDBJ whole genome shotgun (WGS) entry which is preliminary data.</text>
</comment>
<accession>T0XYU8</accession>
<dbReference type="PANTHER" id="PTHR39583:SF2">
    <property type="entry name" value="TYPE II SECRETION SYSTEM PROTEIN J"/>
    <property type="match status" value="1"/>
</dbReference>
<feature type="transmembrane region" description="Helical" evidence="10">
    <location>
        <begin position="15"/>
        <end position="37"/>
    </location>
</feature>
<evidence type="ECO:0000256" key="3">
    <source>
        <dbReference type="ARBA" id="ARBA00021539"/>
    </source>
</evidence>
<dbReference type="Gene3D" id="2.10.70.20">
    <property type="entry name" value="gspk-gspi-gspj complex like domains"/>
    <property type="match status" value="1"/>
</dbReference>
<dbReference type="EMBL" id="AUZZ01011479">
    <property type="protein sequence ID" value="EQD26068.1"/>
    <property type="molecule type" value="Genomic_DNA"/>
</dbReference>
<gene>
    <name evidence="12" type="ORF">B2A_15791</name>
</gene>
<feature type="transmembrane region" description="Helical" evidence="10">
    <location>
        <begin position="150"/>
        <end position="173"/>
    </location>
</feature>
<dbReference type="PANTHER" id="PTHR39583">
    <property type="entry name" value="TYPE II SECRETION SYSTEM PROTEIN J-RELATED"/>
    <property type="match status" value="1"/>
</dbReference>
<evidence type="ECO:0000256" key="6">
    <source>
        <dbReference type="ARBA" id="ARBA00022519"/>
    </source>
</evidence>
<reference evidence="12" key="1">
    <citation type="submission" date="2013-08" db="EMBL/GenBank/DDBJ databases">
        <authorList>
            <person name="Mendez C."/>
            <person name="Richter M."/>
            <person name="Ferrer M."/>
            <person name="Sanchez J."/>
        </authorList>
    </citation>
    <scope>NUCLEOTIDE SEQUENCE</scope>
</reference>
<evidence type="ECO:0000256" key="10">
    <source>
        <dbReference type="SAM" id="Phobius"/>
    </source>
</evidence>
<keyword evidence="8 10" id="KW-1133">Transmembrane helix</keyword>
<evidence type="ECO:0000256" key="8">
    <source>
        <dbReference type="ARBA" id="ARBA00022989"/>
    </source>
</evidence>
<evidence type="ECO:0000256" key="7">
    <source>
        <dbReference type="ARBA" id="ARBA00022692"/>
    </source>
</evidence>
<dbReference type="NCBIfam" id="TIGR02532">
    <property type="entry name" value="IV_pilin_GFxxxE"/>
    <property type="match status" value="2"/>
</dbReference>
<keyword evidence="5" id="KW-0488">Methylation</keyword>
<evidence type="ECO:0000256" key="9">
    <source>
        <dbReference type="ARBA" id="ARBA00023136"/>
    </source>
</evidence>
<dbReference type="InterPro" id="IPR010055">
    <property type="entry name" value="T2SS_protein-GspJ"/>
</dbReference>
<dbReference type="GO" id="GO:0015628">
    <property type="term" value="P:protein secretion by the type II secretion system"/>
    <property type="evidence" value="ECO:0007669"/>
    <property type="project" value="InterPro"/>
</dbReference>
<dbReference type="InterPro" id="IPR010052">
    <property type="entry name" value="T2SS_protein-GspI"/>
</dbReference>
<dbReference type="Pfam" id="PF11612">
    <property type="entry name" value="T2SSJ"/>
    <property type="match status" value="1"/>
</dbReference>
<dbReference type="NCBIfam" id="TIGR01707">
    <property type="entry name" value="gspI"/>
    <property type="match status" value="1"/>
</dbReference>
<dbReference type="AlphaFoldDB" id="T0XYU8"/>
<dbReference type="SUPFAM" id="SSF54523">
    <property type="entry name" value="Pili subunits"/>
    <property type="match status" value="2"/>
</dbReference>
<dbReference type="Gene3D" id="3.30.1300.30">
    <property type="entry name" value="GSPII I/J protein-like"/>
    <property type="match status" value="1"/>
</dbReference>
<dbReference type="InterPro" id="IPR012902">
    <property type="entry name" value="N_methyl_site"/>
</dbReference>
<keyword evidence="9 10" id="KW-0472">Membrane</keyword>
<keyword evidence="4" id="KW-1003">Cell membrane</keyword>
<dbReference type="GO" id="GO:0015627">
    <property type="term" value="C:type II protein secretion system complex"/>
    <property type="evidence" value="ECO:0007669"/>
    <property type="project" value="InterPro"/>
</dbReference>
<sequence length="339" mass="36307">MACLTRARGFTLLEVVVALLIVALGLAAAVELTTLAAGNAFTLQQKTLADWVAMNRLATLRMAGTLPAAGSATGHVKMGGDTFYWREAISGGALPQVRNVRISVSGKADGAALVTLQSSLAAALVPTAGAAAPGGCHDHIRHPSRRARGFTLIEMMVAVAIFAVLAVLAYAGLDAVLRQRAELDQHYQNLHALQRAYEVMQRDFSQAAPRGVRDELGGPLPALRGDPSGRVVAVTRAGYPNPAGVRRSQLLRVRYVLRNQQLLRLQFPVLDRAPVGLPRPDVLLHGVRSLRLRYLDATGNWQRGWPPAGATATTLPRAVAVTVQLDRLSGPLQWLFVLP</sequence>
<evidence type="ECO:0000256" key="5">
    <source>
        <dbReference type="ARBA" id="ARBA00022481"/>
    </source>
</evidence>
<evidence type="ECO:0000256" key="1">
    <source>
        <dbReference type="ARBA" id="ARBA00004377"/>
    </source>
</evidence>
<dbReference type="GO" id="GO:0005886">
    <property type="term" value="C:plasma membrane"/>
    <property type="evidence" value="ECO:0007669"/>
    <property type="project" value="UniProtKB-SubCell"/>
</dbReference>
<dbReference type="Gene3D" id="3.10.610.10">
    <property type="entry name" value="GSPII I/J protein-like"/>
    <property type="match status" value="1"/>
</dbReference>
<dbReference type="InterPro" id="IPR051621">
    <property type="entry name" value="T2SS_protein_J"/>
</dbReference>
<feature type="domain" description="Type II secretion system protein GspI C-terminal" evidence="11">
    <location>
        <begin position="43"/>
        <end position="118"/>
    </location>
</feature>
<keyword evidence="6" id="KW-0997">Cell inner membrane</keyword>
<dbReference type="InterPro" id="IPR045584">
    <property type="entry name" value="Pilin-like"/>
</dbReference>
<reference evidence="12" key="2">
    <citation type="journal article" date="2014" name="ISME J.">
        <title>Microbial stratification in low pH oxic and suboxic macroscopic growths along an acid mine drainage.</title>
        <authorList>
            <person name="Mendez-Garcia C."/>
            <person name="Mesa V."/>
            <person name="Sprenger R.R."/>
            <person name="Richter M."/>
            <person name="Diez M.S."/>
            <person name="Solano J."/>
            <person name="Bargiela R."/>
            <person name="Golyshina O.V."/>
            <person name="Manteca A."/>
            <person name="Ramos J.L."/>
            <person name="Gallego J.R."/>
            <person name="Llorente I."/>
            <person name="Martins Dos Santos V.A."/>
            <person name="Jensen O.N."/>
            <person name="Pelaez A.I."/>
            <person name="Sanchez J."/>
            <person name="Ferrer M."/>
        </authorList>
    </citation>
    <scope>NUCLEOTIDE SEQUENCE</scope>
</reference>
<dbReference type="NCBIfam" id="TIGR01711">
    <property type="entry name" value="gspJ"/>
    <property type="match status" value="1"/>
</dbReference>
<dbReference type="PROSITE" id="PS00409">
    <property type="entry name" value="PROKAR_NTER_METHYL"/>
    <property type="match status" value="2"/>
</dbReference>
<name>T0XYU8_9ZZZZ</name>
<evidence type="ECO:0000256" key="4">
    <source>
        <dbReference type="ARBA" id="ARBA00022475"/>
    </source>
</evidence>
<evidence type="ECO:0000256" key="2">
    <source>
        <dbReference type="ARBA" id="ARBA00011084"/>
    </source>
</evidence>
<keyword evidence="7 10" id="KW-0812">Transmembrane</keyword>
<evidence type="ECO:0000259" key="11">
    <source>
        <dbReference type="Pfam" id="PF02501"/>
    </source>
</evidence>
<protein>
    <recommendedName>
        <fullName evidence="3">Type II secretion system protein J</fullName>
    </recommendedName>
</protein>
<evidence type="ECO:0000313" key="12">
    <source>
        <dbReference type="EMBL" id="EQD26068.1"/>
    </source>
</evidence>
<dbReference type="Pfam" id="PF07963">
    <property type="entry name" value="N_methyl"/>
    <property type="match status" value="2"/>
</dbReference>
<dbReference type="Pfam" id="PF02501">
    <property type="entry name" value="T2SSI"/>
    <property type="match status" value="1"/>
</dbReference>
<organism evidence="12">
    <name type="scientific">mine drainage metagenome</name>
    <dbReference type="NCBI Taxonomy" id="410659"/>
    <lineage>
        <taxon>unclassified sequences</taxon>
        <taxon>metagenomes</taxon>
        <taxon>ecological metagenomes</taxon>
    </lineage>
</organism>